<gene>
    <name evidence="1" type="ORF">MRB53_013698</name>
</gene>
<evidence type="ECO:0000313" key="1">
    <source>
        <dbReference type="EMBL" id="KAJ8617512.1"/>
    </source>
</evidence>
<comment type="caution">
    <text evidence="1">The sequence shown here is derived from an EMBL/GenBank/DDBJ whole genome shotgun (WGS) entry which is preliminary data.</text>
</comment>
<organism evidence="1 2">
    <name type="scientific">Persea americana</name>
    <name type="common">Avocado</name>
    <dbReference type="NCBI Taxonomy" id="3435"/>
    <lineage>
        <taxon>Eukaryota</taxon>
        <taxon>Viridiplantae</taxon>
        <taxon>Streptophyta</taxon>
        <taxon>Embryophyta</taxon>
        <taxon>Tracheophyta</taxon>
        <taxon>Spermatophyta</taxon>
        <taxon>Magnoliopsida</taxon>
        <taxon>Magnoliidae</taxon>
        <taxon>Laurales</taxon>
        <taxon>Lauraceae</taxon>
        <taxon>Persea</taxon>
    </lineage>
</organism>
<reference evidence="1 2" key="1">
    <citation type="journal article" date="2022" name="Hortic Res">
        <title>A haplotype resolved chromosomal level avocado genome allows analysis of novel avocado genes.</title>
        <authorList>
            <person name="Nath O."/>
            <person name="Fletcher S.J."/>
            <person name="Hayward A."/>
            <person name="Shaw L.M."/>
            <person name="Masouleh A.K."/>
            <person name="Furtado A."/>
            <person name="Henry R.J."/>
            <person name="Mitter N."/>
        </authorList>
    </citation>
    <scope>NUCLEOTIDE SEQUENCE [LARGE SCALE GENOMIC DNA]</scope>
    <source>
        <strain evidence="2">cv. Hass</strain>
    </source>
</reference>
<dbReference type="EMBL" id="CM056812">
    <property type="protein sequence ID" value="KAJ8617512.1"/>
    <property type="molecule type" value="Genomic_DNA"/>
</dbReference>
<proteinExistence type="predicted"/>
<protein>
    <submittedName>
        <fullName evidence="1">Uncharacterized protein</fullName>
    </submittedName>
</protein>
<keyword evidence="2" id="KW-1185">Reference proteome</keyword>
<sequence length="268" mass="31098">MSALVNIQCRKVKPPNSYDDIFGDMFFLDGPPAEQYGSEPRDRRLTDGAASAFGDRSCCEIRDRGGSGVYPRQKMAPLSPRSSRLDWRNIAAPPHLSPPRRCQRKKKKNISGFPLPCFSLQNQIMKRKKSQVSGFFHRTLPEKERRNSKNRDPHWKHLDLFLRFLYSVILDHKTNLFCVAPSLTKSDPIFSRANRVPIDFVSHWFKQAKEPQRFDGDLTFANRQHSPLILTCRKLSPCFHNTKLKENCPFSTVQRRDLIHLSKQRTFV</sequence>
<evidence type="ECO:0000313" key="2">
    <source>
        <dbReference type="Proteomes" id="UP001234297"/>
    </source>
</evidence>
<accession>A0ACC2K941</accession>
<name>A0ACC2K941_PERAE</name>
<dbReference type="Proteomes" id="UP001234297">
    <property type="component" value="Chromosome 4"/>
</dbReference>